<sequence>MHHALTIFKLLVTATAVLGGQSFVENCDQYIIERVDGNQTIPCEVGTVPPTANDKSPILFVGQGASVNYDGFDDRPDNQYVFNNPYAAPGSIDVYASLDLTDEYIHFRFPKGRTCRYNFLESVHYFHYACKSK</sequence>
<dbReference type="Proteomes" id="UP000245464">
    <property type="component" value="Chromosome 3"/>
</dbReference>
<comment type="caution">
    <text evidence="2">The sequence shown here is derived from an EMBL/GenBank/DDBJ whole genome shotgun (WGS) entry which is preliminary data.</text>
</comment>
<name>A0A2W1ESY2_9PLEO</name>
<dbReference type="RefSeq" id="XP_001940459.2">
    <property type="nucleotide sequence ID" value="XM_001940424.2"/>
</dbReference>
<dbReference type="KEGG" id="ptrr:6348428"/>
<evidence type="ECO:0000313" key="2">
    <source>
        <dbReference type="EMBL" id="KAF7573331.1"/>
    </source>
</evidence>
<dbReference type="GeneID" id="6348428"/>
<evidence type="ECO:0000313" key="3">
    <source>
        <dbReference type="Proteomes" id="UP000245464"/>
    </source>
</evidence>
<reference evidence="2" key="1">
    <citation type="journal article" date="2018" name="BMC Genomics">
        <title>Comparative genomics of the wheat fungal pathogen Pyrenophora tritici-repentis reveals chromosomal variations and genome plasticity.</title>
        <authorList>
            <person name="Moolhuijzen P."/>
            <person name="See P.T."/>
            <person name="Hane J.K."/>
            <person name="Shi G."/>
            <person name="Liu Z."/>
            <person name="Oliver R.P."/>
            <person name="Moffat C.S."/>
        </authorList>
    </citation>
    <scope>NUCLEOTIDE SEQUENCE [LARGE SCALE GENOMIC DNA]</scope>
    <source>
        <strain evidence="2">M4</strain>
    </source>
</reference>
<feature type="signal peptide" evidence="1">
    <location>
        <begin position="1"/>
        <end position="19"/>
    </location>
</feature>
<proteinExistence type="predicted"/>
<dbReference type="AlphaFoldDB" id="A0A2W1ESY2"/>
<feature type="chain" id="PRO_5041068222" evidence="1">
    <location>
        <begin position="20"/>
        <end position="133"/>
    </location>
</feature>
<evidence type="ECO:0000256" key="1">
    <source>
        <dbReference type="SAM" id="SignalP"/>
    </source>
</evidence>
<dbReference type="EMBL" id="NQIK02000003">
    <property type="protein sequence ID" value="KAF7573331.1"/>
    <property type="molecule type" value="Genomic_DNA"/>
</dbReference>
<organism evidence="2 3">
    <name type="scientific">Pyrenophora tritici-repentis</name>
    <dbReference type="NCBI Taxonomy" id="45151"/>
    <lineage>
        <taxon>Eukaryota</taxon>
        <taxon>Fungi</taxon>
        <taxon>Dikarya</taxon>
        <taxon>Ascomycota</taxon>
        <taxon>Pezizomycotina</taxon>
        <taxon>Dothideomycetes</taxon>
        <taxon>Pleosporomycetidae</taxon>
        <taxon>Pleosporales</taxon>
        <taxon>Pleosporineae</taxon>
        <taxon>Pleosporaceae</taxon>
        <taxon>Pyrenophora</taxon>
    </lineage>
</organism>
<accession>A0A2W1ESY2</accession>
<gene>
    <name evidence="2" type="ORF">PtrM4_082360</name>
</gene>
<keyword evidence="1" id="KW-0732">Signal</keyword>
<protein>
    <submittedName>
        <fullName evidence="2">Uncharacterized protein</fullName>
    </submittedName>
</protein>